<reference evidence="1 2" key="1">
    <citation type="submission" date="2019-02" db="EMBL/GenBank/DDBJ databases">
        <title>Deep-cultivation of Planctomycetes and their phenomic and genomic characterization uncovers novel biology.</title>
        <authorList>
            <person name="Wiegand S."/>
            <person name="Jogler M."/>
            <person name="Boedeker C."/>
            <person name="Pinto D."/>
            <person name="Vollmers J."/>
            <person name="Rivas-Marin E."/>
            <person name="Kohn T."/>
            <person name="Peeters S.H."/>
            <person name="Heuer A."/>
            <person name="Rast P."/>
            <person name="Oberbeckmann S."/>
            <person name="Bunk B."/>
            <person name="Jeske O."/>
            <person name="Meyerdierks A."/>
            <person name="Storesund J.E."/>
            <person name="Kallscheuer N."/>
            <person name="Luecker S."/>
            <person name="Lage O.M."/>
            <person name="Pohl T."/>
            <person name="Merkel B.J."/>
            <person name="Hornburger P."/>
            <person name="Mueller R.-W."/>
            <person name="Bruemmer F."/>
            <person name="Labrenz M."/>
            <person name="Spormann A.M."/>
            <person name="Op Den Camp H."/>
            <person name="Overmann J."/>
            <person name="Amann R."/>
            <person name="Jetten M.S.M."/>
            <person name="Mascher T."/>
            <person name="Medema M.H."/>
            <person name="Devos D.P."/>
            <person name="Kaster A.-K."/>
            <person name="Ovreas L."/>
            <person name="Rohde M."/>
            <person name="Galperin M.Y."/>
            <person name="Jogler C."/>
        </authorList>
    </citation>
    <scope>NUCLEOTIDE SEQUENCE [LARGE SCALE GENOMIC DNA]</scope>
    <source>
        <strain evidence="1 2">Pla100</strain>
    </source>
</reference>
<comment type="caution">
    <text evidence="1">The sequence shown here is derived from an EMBL/GenBank/DDBJ whole genome shotgun (WGS) entry which is preliminary data.</text>
</comment>
<accession>A0A5C5ZQT4</accession>
<name>A0A5C5ZQT4_9BACT</name>
<dbReference type="Proteomes" id="UP000316213">
    <property type="component" value="Unassembled WGS sequence"/>
</dbReference>
<dbReference type="InterPro" id="IPR018247">
    <property type="entry name" value="EF_Hand_1_Ca_BS"/>
</dbReference>
<sequence>MPHPFILVLHFPPESPLTSADIEDDIAEAVGNPRDDEDADHIVDGNEIGDAIEIFVFTRNPADALELCKPLLQEAGLLDTMIAATRKVDGERFEVLHPSTYQGEFRL</sequence>
<evidence type="ECO:0000313" key="2">
    <source>
        <dbReference type="Proteomes" id="UP000316213"/>
    </source>
</evidence>
<organism evidence="1 2">
    <name type="scientific">Neorhodopirellula pilleata</name>
    <dbReference type="NCBI Taxonomy" id="2714738"/>
    <lineage>
        <taxon>Bacteria</taxon>
        <taxon>Pseudomonadati</taxon>
        <taxon>Planctomycetota</taxon>
        <taxon>Planctomycetia</taxon>
        <taxon>Pirellulales</taxon>
        <taxon>Pirellulaceae</taxon>
        <taxon>Neorhodopirellula</taxon>
    </lineage>
</organism>
<evidence type="ECO:0000313" key="1">
    <source>
        <dbReference type="EMBL" id="TWT89576.1"/>
    </source>
</evidence>
<dbReference type="RefSeq" id="WP_146581661.1">
    <property type="nucleotide sequence ID" value="NZ_SJPM01000017.1"/>
</dbReference>
<dbReference type="PROSITE" id="PS00018">
    <property type="entry name" value="EF_HAND_1"/>
    <property type="match status" value="1"/>
</dbReference>
<keyword evidence="2" id="KW-1185">Reference proteome</keyword>
<dbReference type="AlphaFoldDB" id="A0A5C5ZQT4"/>
<dbReference type="EMBL" id="SJPM01000017">
    <property type="protein sequence ID" value="TWT89576.1"/>
    <property type="molecule type" value="Genomic_DNA"/>
</dbReference>
<proteinExistence type="predicted"/>
<gene>
    <name evidence="1" type="ORF">Pla100_55050</name>
</gene>
<protein>
    <submittedName>
        <fullName evidence="1">Uncharacterized protein</fullName>
    </submittedName>
</protein>